<dbReference type="STRING" id="27342.A0A0H2S6C3"/>
<dbReference type="CDD" id="cd09917">
    <property type="entry name" value="F-box_SF"/>
    <property type="match status" value="1"/>
</dbReference>
<dbReference type="Gene3D" id="1.20.1280.50">
    <property type="match status" value="1"/>
</dbReference>
<dbReference type="SUPFAM" id="SSF81383">
    <property type="entry name" value="F-box domain"/>
    <property type="match status" value="1"/>
</dbReference>
<dbReference type="InParanoid" id="A0A0H2S6C3"/>
<evidence type="ECO:0000313" key="3">
    <source>
        <dbReference type="Proteomes" id="UP000053477"/>
    </source>
</evidence>
<accession>A0A0H2S6C3</accession>
<sequence>MQGLSVDEKALLQILTVLKNLGEDGHDFHDARRTWCPDWNECYEEEVTESNLELKAQSAKQILLRLKSARKALETMSSSLENVFEIVTERSTESIRSAGFSSLPDDLLARVFELHHEDVMANTGSGTGMASVSTSNVLAQVCRRFRRIALHIPKLWEDICNYHRNDWILNLKGRCEHPVVFIAYDIASGSAEESIANLLQIVHPANQWRALEARFTDRSHGHDFFERITTMSKGDLRILEILNIFHDWDRCTTQIDTVKYDDTEAHYRGIDDNCGTNFSEVDSALFSQWNLPKLKCLRIENFIPSRVNCSNLVECNLELSFQGDDFNWDLRALKIFLQSIVSVEKLKFSLWNARTRTEYMLPEGSKQIRFECLKFLTIEVGGNTDENLLWGLTDMMDLTTVTDLDILMVIRTKKWYDDDPPLEYSKPAKFLNAIFAFPSNRREETGRVFKFPNVETLRLDLKEEGQDVPFDKIFEAVPRTRDLSLELPHCGGPDVSQNLPPCKNLRNVCFTNCTSFSKAEVMRFFKNRGEEGDWEISSIQRIEIEGCNALKDHKDDFKKIFGDKLVWE</sequence>
<feature type="non-terminal residue" evidence="2">
    <location>
        <position position="568"/>
    </location>
</feature>
<evidence type="ECO:0000313" key="2">
    <source>
        <dbReference type="EMBL" id="KLO19792.1"/>
    </source>
</evidence>
<name>A0A0H2S6C3_9AGAM</name>
<dbReference type="Pfam" id="PF12937">
    <property type="entry name" value="F-box-like"/>
    <property type="match status" value="1"/>
</dbReference>
<dbReference type="AlphaFoldDB" id="A0A0H2S6C3"/>
<dbReference type="Proteomes" id="UP000053477">
    <property type="component" value="Unassembled WGS sequence"/>
</dbReference>
<dbReference type="InterPro" id="IPR036047">
    <property type="entry name" value="F-box-like_dom_sf"/>
</dbReference>
<dbReference type="OrthoDB" id="3219769at2759"/>
<dbReference type="InterPro" id="IPR001810">
    <property type="entry name" value="F-box_dom"/>
</dbReference>
<feature type="domain" description="F-box" evidence="1">
    <location>
        <begin position="100"/>
        <end position="161"/>
    </location>
</feature>
<organism evidence="2 3">
    <name type="scientific">Schizopora paradoxa</name>
    <dbReference type="NCBI Taxonomy" id="27342"/>
    <lineage>
        <taxon>Eukaryota</taxon>
        <taxon>Fungi</taxon>
        <taxon>Dikarya</taxon>
        <taxon>Basidiomycota</taxon>
        <taxon>Agaricomycotina</taxon>
        <taxon>Agaricomycetes</taxon>
        <taxon>Hymenochaetales</taxon>
        <taxon>Schizoporaceae</taxon>
        <taxon>Schizopora</taxon>
    </lineage>
</organism>
<proteinExistence type="predicted"/>
<protein>
    <recommendedName>
        <fullName evidence="1">F-box domain-containing protein</fullName>
    </recommendedName>
</protein>
<reference evidence="2 3" key="1">
    <citation type="submission" date="2015-04" db="EMBL/GenBank/DDBJ databases">
        <title>Complete genome sequence of Schizopora paradoxa KUC8140, a cosmopolitan wood degrader in East Asia.</title>
        <authorList>
            <consortium name="DOE Joint Genome Institute"/>
            <person name="Min B."/>
            <person name="Park H."/>
            <person name="Jang Y."/>
            <person name="Kim J.-J."/>
            <person name="Kim K.H."/>
            <person name="Pangilinan J."/>
            <person name="Lipzen A."/>
            <person name="Riley R."/>
            <person name="Grigoriev I.V."/>
            <person name="Spatafora J.W."/>
            <person name="Choi I.-G."/>
        </authorList>
    </citation>
    <scope>NUCLEOTIDE SEQUENCE [LARGE SCALE GENOMIC DNA]</scope>
    <source>
        <strain evidence="2 3">KUC8140</strain>
    </source>
</reference>
<gene>
    <name evidence="2" type="ORF">SCHPADRAFT_992412</name>
</gene>
<dbReference type="EMBL" id="KQ085884">
    <property type="protein sequence ID" value="KLO19792.1"/>
    <property type="molecule type" value="Genomic_DNA"/>
</dbReference>
<evidence type="ECO:0000259" key="1">
    <source>
        <dbReference type="Pfam" id="PF12937"/>
    </source>
</evidence>
<keyword evidence="3" id="KW-1185">Reference proteome</keyword>